<comment type="caution">
    <text evidence="1">The sequence shown here is derived from an EMBL/GenBank/DDBJ whole genome shotgun (WGS) entry which is preliminary data.</text>
</comment>
<keyword evidence="1" id="KW-0695">RNA-directed DNA polymerase</keyword>
<evidence type="ECO:0000313" key="2">
    <source>
        <dbReference type="Proteomes" id="UP000325315"/>
    </source>
</evidence>
<dbReference type="OrthoDB" id="1001947at2759"/>
<proteinExistence type="predicted"/>
<dbReference type="AlphaFoldDB" id="A0A5B6VVA1"/>
<name>A0A5B6VVA1_9ROSI</name>
<sequence length="217" mass="25266">MVAISSSTMQILWNGTPTQKFKPSKWIKQGCPLSSVPLLHDRVTKSTLSFVVEKVRHKLQSWEVRKLSMARRVTLAQSILLTIPNYFIQTMLISKGVCEEIEKIVRWFIWGCTIGHPKLALVGWDSICQPRFCDGLGFRHLHYQNNSFLMKIGFNLITKDNALWVRVLRKKYRLKEQLPEPFAKSQYLHLWRSLSKIWPFLCENLAWSMGNGTSIRC</sequence>
<reference evidence="2" key="1">
    <citation type="journal article" date="2019" name="Plant Biotechnol. J.">
        <title>Genome sequencing of the Australian wild diploid species Gossypium australe highlights disease resistance and delayed gland morphogenesis.</title>
        <authorList>
            <person name="Cai Y."/>
            <person name="Cai X."/>
            <person name="Wang Q."/>
            <person name="Wang P."/>
            <person name="Zhang Y."/>
            <person name="Cai C."/>
            <person name="Xu Y."/>
            <person name="Wang K."/>
            <person name="Zhou Z."/>
            <person name="Wang C."/>
            <person name="Geng S."/>
            <person name="Li B."/>
            <person name="Dong Q."/>
            <person name="Hou Y."/>
            <person name="Wang H."/>
            <person name="Ai P."/>
            <person name="Liu Z."/>
            <person name="Yi F."/>
            <person name="Sun M."/>
            <person name="An G."/>
            <person name="Cheng J."/>
            <person name="Zhang Y."/>
            <person name="Shi Q."/>
            <person name="Xie Y."/>
            <person name="Shi X."/>
            <person name="Chang Y."/>
            <person name="Huang F."/>
            <person name="Chen Y."/>
            <person name="Hong S."/>
            <person name="Mi L."/>
            <person name="Sun Q."/>
            <person name="Zhang L."/>
            <person name="Zhou B."/>
            <person name="Peng R."/>
            <person name="Zhang X."/>
            <person name="Liu F."/>
        </authorList>
    </citation>
    <scope>NUCLEOTIDE SEQUENCE [LARGE SCALE GENOMIC DNA]</scope>
    <source>
        <strain evidence="2">cv. PA1801</strain>
    </source>
</reference>
<accession>A0A5B6VVA1</accession>
<gene>
    <name evidence="1" type="ORF">EPI10_023612</name>
</gene>
<protein>
    <submittedName>
        <fullName evidence="1">LINE-1 reverse transcriptase isogeny</fullName>
    </submittedName>
</protein>
<dbReference type="GO" id="GO:0003964">
    <property type="term" value="F:RNA-directed DNA polymerase activity"/>
    <property type="evidence" value="ECO:0007669"/>
    <property type="project" value="UniProtKB-KW"/>
</dbReference>
<evidence type="ECO:0000313" key="1">
    <source>
        <dbReference type="EMBL" id="KAA3473211.1"/>
    </source>
</evidence>
<dbReference type="EMBL" id="SMMG02000005">
    <property type="protein sequence ID" value="KAA3473211.1"/>
    <property type="molecule type" value="Genomic_DNA"/>
</dbReference>
<dbReference type="Proteomes" id="UP000325315">
    <property type="component" value="Unassembled WGS sequence"/>
</dbReference>
<keyword evidence="1" id="KW-0808">Transferase</keyword>
<keyword evidence="1" id="KW-0548">Nucleotidyltransferase</keyword>
<keyword evidence="2" id="KW-1185">Reference proteome</keyword>
<organism evidence="1 2">
    <name type="scientific">Gossypium australe</name>
    <dbReference type="NCBI Taxonomy" id="47621"/>
    <lineage>
        <taxon>Eukaryota</taxon>
        <taxon>Viridiplantae</taxon>
        <taxon>Streptophyta</taxon>
        <taxon>Embryophyta</taxon>
        <taxon>Tracheophyta</taxon>
        <taxon>Spermatophyta</taxon>
        <taxon>Magnoliopsida</taxon>
        <taxon>eudicotyledons</taxon>
        <taxon>Gunneridae</taxon>
        <taxon>Pentapetalae</taxon>
        <taxon>rosids</taxon>
        <taxon>malvids</taxon>
        <taxon>Malvales</taxon>
        <taxon>Malvaceae</taxon>
        <taxon>Malvoideae</taxon>
        <taxon>Gossypium</taxon>
    </lineage>
</organism>
<dbReference type="PANTHER" id="PTHR33116">
    <property type="entry name" value="REVERSE TRANSCRIPTASE ZINC-BINDING DOMAIN-CONTAINING PROTEIN-RELATED-RELATED"/>
    <property type="match status" value="1"/>
</dbReference>
<dbReference type="PANTHER" id="PTHR33116:SF86">
    <property type="entry name" value="REVERSE TRANSCRIPTASE DOMAIN-CONTAINING PROTEIN"/>
    <property type="match status" value="1"/>
</dbReference>